<dbReference type="InterPro" id="IPR015943">
    <property type="entry name" value="WD40/YVTN_repeat-like_dom_sf"/>
</dbReference>
<dbReference type="SUPFAM" id="SSF51004">
    <property type="entry name" value="C-terminal (heme d1) domain of cytochrome cd1-nitrite reductase"/>
    <property type="match status" value="1"/>
</dbReference>
<dbReference type="Proteomes" id="UP001596215">
    <property type="component" value="Unassembled WGS sequence"/>
</dbReference>
<keyword evidence="1" id="KW-0732">Signal</keyword>
<dbReference type="PANTHER" id="PTHR47197">
    <property type="entry name" value="PROTEIN NIRF"/>
    <property type="match status" value="1"/>
</dbReference>
<comment type="caution">
    <text evidence="2">The sequence shown here is derived from an EMBL/GenBank/DDBJ whole genome shotgun (WGS) entry which is preliminary data.</text>
</comment>
<gene>
    <name evidence="2" type="ORF">ACFP73_16155</name>
</gene>
<dbReference type="Gene3D" id="2.130.10.10">
    <property type="entry name" value="YVTN repeat-like/Quinoprotein amine dehydrogenase"/>
    <property type="match status" value="1"/>
</dbReference>
<dbReference type="PROSITE" id="PS51257">
    <property type="entry name" value="PROKAR_LIPOPROTEIN"/>
    <property type="match status" value="1"/>
</dbReference>
<evidence type="ECO:0000313" key="2">
    <source>
        <dbReference type="EMBL" id="MFC6363593.1"/>
    </source>
</evidence>
<dbReference type="EMBL" id="JBHSUC010000037">
    <property type="protein sequence ID" value="MFC6363593.1"/>
    <property type="molecule type" value="Genomic_DNA"/>
</dbReference>
<organism evidence="2 3">
    <name type="scientific">Tatumella punctata</name>
    <dbReference type="NCBI Taxonomy" id="399969"/>
    <lineage>
        <taxon>Bacteria</taxon>
        <taxon>Pseudomonadati</taxon>
        <taxon>Pseudomonadota</taxon>
        <taxon>Gammaproteobacteria</taxon>
        <taxon>Enterobacterales</taxon>
        <taxon>Erwiniaceae</taxon>
        <taxon>Tatumella</taxon>
    </lineage>
</organism>
<protein>
    <submittedName>
        <fullName evidence="2">YncE family protein</fullName>
    </submittedName>
</protein>
<accession>A0ABW1VUB6</accession>
<reference evidence="3" key="1">
    <citation type="journal article" date="2019" name="Int. J. Syst. Evol. Microbiol.">
        <title>The Global Catalogue of Microorganisms (GCM) 10K type strain sequencing project: providing services to taxonomists for standard genome sequencing and annotation.</title>
        <authorList>
            <consortium name="The Broad Institute Genomics Platform"/>
            <consortium name="The Broad Institute Genome Sequencing Center for Infectious Disease"/>
            <person name="Wu L."/>
            <person name="Ma J."/>
        </authorList>
    </citation>
    <scope>NUCLEOTIDE SEQUENCE [LARGE SCALE GENOMIC DNA]</scope>
    <source>
        <strain evidence="3">CGMCC 4.1530</strain>
    </source>
</reference>
<dbReference type="PANTHER" id="PTHR47197:SF3">
    <property type="entry name" value="DIHYDRO-HEME D1 DEHYDROGENASE"/>
    <property type="match status" value="1"/>
</dbReference>
<proteinExistence type="predicted"/>
<dbReference type="InterPro" id="IPR051200">
    <property type="entry name" value="Host-pathogen_enzymatic-act"/>
</dbReference>
<name>A0ABW1VUB6_9GAMM</name>
<feature type="signal peptide" evidence="1">
    <location>
        <begin position="1"/>
        <end position="29"/>
    </location>
</feature>
<dbReference type="RefSeq" id="WP_212711040.1">
    <property type="nucleotide sequence ID" value="NZ_BAAAFW010000046.1"/>
</dbReference>
<keyword evidence="3" id="KW-1185">Reference proteome</keyword>
<dbReference type="InterPro" id="IPR011048">
    <property type="entry name" value="Haem_d1_sf"/>
</dbReference>
<feature type="chain" id="PRO_5045181774" evidence="1">
    <location>
        <begin position="30"/>
        <end position="364"/>
    </location>
</feature>
<evidence type="ECO:0000256" key="1">
    <source>
        <dbReference type="SAM" id="SignalP"/>
    </source>
</evidence>
<evidence type="ECO:0000313" key="3">
    <source>
        <dbReference type="Proteomes" id="UP001596215"/>
    </source>
</evidence>
<sequence>MRLLFSPRKTLLAAAIVTTFSLTACQAPAEKTSAVPVTHTVTPPADSTLIQRQLGDGLYEMANSPSAGVLYVASAQSFKNVNGGILYRLDPRTLKTLGETHTDLKNFGMASDKKGDVFYTTNTLDGSISKVDAHSGKVLQRLVLGGKNKEGYNIGAREILWHGNELYVGAVADPGFISVIDTKTFRLKTRINNAGKWVTGIIYSPLTDRIYAANGSSEILVINPRSYKIERRLTPGDGKKYLFLNMAEDPATGRLFVTDDSQGKTTLVFDEHSGKVIKRIDGDALGIKFNPVRNEIYISQRQSKKVLQLDATSYVLKHSWSFDSHPNSLLISPDGQSLYVTVKQDFNKDTSTTGPDSVVRISLQ</sequence>